<gene>
    <name evidence="3" type="ORF">IDH41_27880</name>
</gene>
<protein>
    <submittedName>
        <fullName evidence="3">NAD-dependent epimerase/dehydratase family protein</fullName>
    </submittedName>
</protein>
<name>A0A927HA96_9BACL</name>
<dbReference type="PANTHER" id="PTHR43000">
    <property type="entry name" value="DTDP-D-GLUCOSE 4,6-DEHYDRATASE-RELATED"/>
    <property type="match status" value="1"/>
</dbReference>
<dbReference type="Pfam" id="PF01370">
    <property type="entry name" value="Epimerase"/>
    <property type="match status" value="1"/>
</dbReference>
<dbReference type="RefSeq" id="WP_190867079.1">
    <property type="nucleotide sequence ID" value="NZ_JACXIY010000047.1"/>
</dbReference>
<dbReference type="InterPro" id="IPR001509">
    <property type="entry name" value="Epimerase_deHydtase"/>
</dbReference>
<dbReference type="EMBL" id="JACXIY010000047">
    <property type="protein sequence ID" value="MBD2872404.1"/>
    <property type="molecule type" value="Genomic_DNA"/>
</dbReference>
<evidence type="ECO:0000313" key="3">
    <source>
        <dbReference type="EMBL" id="MBD2872404.1"/>
    </source>
</evidence>
<dbReference type="SUPFAM" id="SSF51735">
    <property type="entry name" value="NAD(P)-binding Rossmann-fold domains"/>
    <property type="match status" value="1"/>
</dbReference>
<evidence type="ECO:0000256" key="1">
    <source>
        <dbReference type="ARBA" id="ARBA00007637"/>
    </source>
</evidence>
<keyword evidence="4" id="KW-1185">Reference proteome</keyword>
<dbReference type="Gene3D" id="3.90.25.10">
    <property type="entry name" value="UDP-galactose 4-epimerase, domain 1"/>
    <property type="match status" value="1"/>
</dbReference>
<dbReference type="Gene3D" id="3.40.50.720">
    <property type="entry name" value="NAD(P)-binding Rossmann-like Domain"/>
    <property type="match status" value="1"/>
</dbReference>
<dbReference type="AlphaFoldDB" id="A0A927HA96"/>
<proteinExistence type="inferred from homology"/>
<comment type="caution">
    <text evidence="3">The sequence shown here is derived from an EMBL/GenBank/DDBJ whole genome shotgun (WGS) entry which is preliminary data.</text>
</comment>
<comment type="similarity">
    <text evidence="1">Belongs to the NAD(P)-dependent epimerase/dehydratase family.</text>
</comment>
<dbReference type="InterPro" id="IPR036291">
    <property type="entry name" value="NAD(P)-bd_dom_sf"/>
</dbReference>
<organism evidence="3 4">
    <name type="scientific">Paenibacillus arenilitoris</name>
    <dbReference type="NCBI Taxonomy" id="2772299"/>
    <lineage>
        <taxon>Bacteria</taxon>
        <taxon>Bacillati</taxon>
        <taxon>Bacillota</taxon>
        <taxon>Bacilli</taxon>
        <taxon>Bacillales</taxon>
        <taxon>Paenibacillaceae</taxon>
        <taxon>Paenibacillus</taxon>
    </lineage>
</organism>
<accession>A0A927HA96</accession>
<evidence type="ECO:0000313" key="4">
    <source>
        <dbReference type="Proteomes" id="UP000632125"/>
    </source>
</evidence>
<evidence type="ECO:0000259" key="2">
    <source>
        <dbReference type="Pfam" id="PF01370"/>
    </source>
</evidence>
<dbReference type="Proteomes" id="UP000632125">
    <property type="component" value="Unassembled WGS sequence"/>
</dbReference>
<reference evidence="3" key="1">
    <citation type="submission" date="2020-09" db="EMBL/GenBank/DDBJ databases">
        <title>A novel bacterium of genus Paenibacillus, isolated from South China Sea.</title>
        <authorList>
            <person name="Huang H."/>
            <person name="Mo K."/>
            <person name="Hu Y."/>
        </authorList>
    </citation>
    <scope>NUCLEOTIDE SEQUENCE</scope>
    <source>
        <strain evidence="3">IB182493</strain>
    </source>
</reference>
<sequence length="303" mass="32912">MRILITGGAGFIASHIAERFVRAGHEVTVLDNLSHGDARRIPPQARLLQADLLSPQVGDLFKAWKPEVVCHHAAQIDVSTSLKQPLTDAATNILGTLALLLHCRNHGTRKIIYASSAAVYGTPLYLPVDENHPVKPLSFYGISKHSPEHYIEAYSSLYGLDYTILRYANVYGPRQDPTGEGGVISIFLNKLARGETPVIYGSGNQTRDFIYVQDIVSANAAALTAGSRQTLNVSCNRSTSVNELLHMLCRLSGRTVTPEYKPAQPGDIVHSVLSNRAAAASLNWTPRYSVLEGLKDTLASIGD</sequence>
<feature type="domain" description="NAD-dependent epimerase/dehydratase" evidence="2">
    <location>
        <begin position="3"/>
        <end position="233"/>
    </location>
</feature>